<name>A0A2Z4Q4D0_9CAUD</name>
<dbReference type="InterPro" id="IPR003615">
    <property type="entry name" value="HNH_nuc"/>
</dbReference>
<protein>
    <submittedName>
        <fullName evidence="2">HNH endonuclease</fullName>
    </submittedName>
</protein>
<keyword evidence="2" id="KW-0540">Nuclease</keyword>
<proteinExistence type="predicted"/>
<dbReference type="CDD" id="cd00085">
    <property type="entry name" value="HNHc"/>
    <property type="match status" value="1"/>
</dbReference>
<gene>
    <name evidence="2" type="primary">81</name>
    <name evidence="2" type="ORF">PBI_FLOOF_81</name>
</gene>
<evidence type="ECO:0000256" key="1">
    <source>
        <dbReference type="SAM" id="MobiDB-lite"/>
    </source>
</evidence>
<evidence type="ECO:0000313" key="2">
    <source>
        <dbReference type="EMBL" id="AWY04917.1"/>
    </source>
</evidence>
<dbReference type="Proteomes" id="UP000251585">
    <property type="component" value="Segment"/>
</dbReference>
<sequence length="100" mass="11937">MGWETSTRKDELPYDWQTRRVRVLRRDGYRCQARDSQARLCGRPANQVDHIVRGDNHDEDNLQALCRWHHDRKSSAEGHEAQKPRLKQAREPEPHPAFRR</sequence>
<keyword evidence="2" id="KW-0255">Endonuclease</keyword>
<accession>A0A2Z4Q4D0</accession>
<feature type="compositionally biased region" description="Basic and acidic residues" evidence="1">
    <location>
        <begin position="73"/>
        <end position="100"/>
    </location>
</feature>
<reference evidence="3" key="1">
    <citation type="submission" date="2018-04" db="EMBL/GenBank/DDBJ databases">
        <authorList>
            <person name="Go L.Y."/>
            <person name="Mitchell J.A."/>
        </authorList>
    </citation>
    <scope>NUCLEOTIDE SEQUENCE [LARGE SCALE GENOMIC DNA]</scope>
</reference>
<organism evidence="2 3">
    <name type="scientific">Microbacterium phage Floof</name>
    <dbReference type="NCBI Taxonomy" id="2201433"/>
    <lineage>
        <taxon>Viruses</taxon>
        <taxon>Duplodnaviria</taxon>
        <taxon>Heunggongvirae</taxon>
        <taxon>Uroviricota</taxon>
        <taxon>Caudoviricetes</taxon>
        <taxon>Casidaviridae</taxon>
        <taxon>Percivalvirus</taxon>
        <taxon>Percivalvirus floof</taxon>
    </lineage>
</organism>
<dbReference type="EMBL" id="MH271298">
    <property type="protein sequence ID" value="AWY04917.1"/>
    <property type="molecule type" value="Genomic_DNA"/>
</dbReference>
<evidence type="ECO:0000313" key="3">
    <source>
        <dbReference type="Proteomes" id="UP000251585"/>
    </source>
</evidence>
<keyword evidence="3" id="KW-1185">Reference proteome</keyword>
<keyword evidence="2" id="KW-0378">Hydrolase</keyword>
<dbReference type="GO" id="GO:0004519">
    <property type="term" value="F:endonuclease activity"/>
    <property type="evidence" value="ECO:0007669"/>
    <property type="project" value="UniProtKB-KW"/>
</dbReference>
<dbReference type="Gene3D" id="1.10.30.50">
    <property type="match status" value="1"/>
</dbReference>
<feature type="region of interest" description="Disordered" evidence="1">
    <location>
        <begin position="69"/>
        <end position="100"/>
    </location>
</feature>